<organism evidence="1 2">
    <name type="scientific">Dendrolimus kikuchii</name>
    <dbReference type="NCBI Taxonomy" id="765133"/>
    <lineage>
        <taxon>Eukaryota</taxon>
        <taxon>Metazoa</taxon>
        <taxon>Ecdysozoa</taxon>
        <taxon>Arthropoda</taxon>
        <taxon>Hexapoda</taxon>
        <taxon>Insecta</taxon>
        <taxon>Pterygota</taxon>
        <taxon>Neoptera</taxon>
        <taxon>Endopterygota</taxon>
        <taxon>Lepidoptera</taxon>
        <taxon>Glossata</taxon>
        <taxon>Ditrysia</taxon>
        <taxon>Bombycoidea</taxon>
        <taxon>Lasiocampidae</taxon>
        <taxon>Dendrolimus</taxon>
    </lineage>
</organism>
<gene>
    <name evidence="1" type="ORF">K1T71_004597</name>
</gene>
<dbReference type="EMBL" id="CM034393">
    <property type="protein sequence ID" value="KAJ0180006.1"/>
    <property type="molecule type" value="Genomic_DNA"/>
</dbReference>
<name>A0ACC1D852_9NEOP</name>
<reference evidence="1 2" key="1">
    <citation type="journal article" date="2021" name="Front. Genet.">
        <title>Chromosome-Level Genome Assembly Reveals Significant Gene Expansion in the Toll and IMD Signaling Pathways of Dendrolimus kikuchii.</title>
        <authorList>
            <person name="Zhou J."/>
            <person name="Wu P."/>
            <person name="Xiong Z."/>
            <person name="Liu N."/>
            <person name="Zhao N."/>
            <person name="Ji M."/>
            <person name="Qiu Y."/>
            <person name="Yang B."/>
        </authorList>
    </citation>
    <scope>NUCLEOTIDE SEQUENCE [LARGE SCALE GENOMIC DNA]</scope>
    <source>
        <strain evidence="1">Ann1</strain>
    </source>
</reference>
<keyword evidence="2" id="KW-1185">Reference proteome</keyword>
<comment type="caution">
    <text evidence="1">The sequence shown here is derived from an EMBL/GenBank/DDBJ whole genome shotgun (WGS) entry which is preliminary data.</text>
</comment>
<evidence type="ECO:0000313" key="2">
    <source>
        <dbReference type="Proteomes" id="UP000824533"/>
    </source>
</evidence>
<dbReference type="Proteomes" id="UP000824533">
    <property type="component" value="Linkage Group LG07"/>
</dbReference>
<proteinExistence type="predicted"/>
<sequence>MLLRLVRVSPSFIPIFTKRFENDTNTLEHPPSAPKTGWDRVKAMYSTDEYGERSAELHSVVQSSLCGAFIGACMGGFVSSRQAYLYFIENNQATIFKTTMQAKKRLQDYVTLKFAKGAYTWGWKLGIFTGIFSLLATTVSVYNDETRLTDFIGAGTITGGMCRVHLGLAATVVGAGLGAVLSTISGLAILGILKVSGFSMNDVRKALYSVKEARHDQFNQALEKSSTIKNDNLTQHHDSLVKEKGEEKIAEIQ</sequence>
<accession>A0ACC1D852</accession>
<protein>
    <submittedName>
        <fullName evidence="1">Uncharacterized protein</fullName>
    </submittedName>
</protein>
<evidence type="ECO:0000313" key="1">
    <source>
        <dbReference type="EMBL" id="KAJ0180006.1"/>
    </source>
</evidence>